<keyword evidence="9" id="KW-0695">RNA-directed DNA polymerase</keyword>
<dbReference type="SUPFAM" id="SSF46919">
    <property type="entry name" value="N-terminal Zn binding domain of HIV integrase"/>
    <property type="match status" value="1"/>
</dbReference>
<feature type="non-terminal residue" evidence="17">
    <location>
        <position position="1"/>
    </location>
</feature>
<dbReference type="SUPFAM" id="SSF56672">
    <property type="entry name" value="DNA/RNA polymerases"/>
    <property type="match status" value="1"/>
</dbReference>
<dbReference type="InterPro" id="IPR043502">
    <property type="entry name" value="DNA/RNA_pol_sf"/>
</dbReference>
<dbReference type="PANTHER" id="PTHR41694">
    <property type="entry name" value="ENDOGENOUS RETROVIRUS GROUP K MEMBER POL PROTEIN"/>
    <property type="match status" value="1"/>
</dbReference>
<dbReference type="InterPro" id="IPR043128">
    <property type="entry name" value="Rev_trsase/Diguanyl_cyclase"/>
</dbReference>
<dbReference type="Pfam" id="PF02022">
    <property type="entry name" value="Integrase_Zn"/>
    <property type="match status" value="1"/>
</dbReference>
<keyword evidence="11" id="KW-0511">Multifunctional enzyme</keyword>
<dbReference type="Gene3D" id="3.30.420.10">
    <property type="entry name" value="Ribonuclease H-like superfamily/Ribonuclease H"/>
    <property type="match status" value="2"/>
</dbReference>
<dbReference type="Proteomes" id="UP000584415">
    <property type="component" value="Unassembled WGS sequence"/>
</dbReference>
<dbReference type="PROSITE" id="PS50994">
    <property type="entry name" value="INTEGRASE"/>
    <property type="match status" value="1"/>
</dbReference>
<dbReference type="InterPro" id="IPR010661">
    <property type="entry name" value="RVT_thumb"/>
</dbReference>
<keyword evidence="18" id="KW-1185">Reference proteome</keyword>
<feature type="non-terminal residue" evidence="17">
    <location>
        <position position="566"/>
    </location>
</feature>
<name>A0A7K5VHF5_9CORV</name>
<dbReference type="Pfam" id="PF06817">
    <property type="entry name" value="RVT_thumb"/>
    <property type="match status" value="1"/>
</dbReference>
<feature type="domain" description="Integrase catalytic" evidence="16">
    <location>
        <begin position="444"/>
        <end position="566"/>
    </location>
</feature>
<dbReference type="PROSITE" id="PS50876">
    <property type="entry name" value="ZF_INTEGRASE"/>
    <property type="match status" value="1"/>
</dbReference>
<dbReference type="GO" id="GO:0003964">
    <property type="term" value="F:RNA-directed DNA polymerase activity"/>
    <property type="evidence" value="ECO:0007669"/>
    <property type="project" value="UniProtKB-KW"/>
</dbReference>
<evidence type="ECO:0000256" key="4">
    <source>
        <dbReference type="ARBA" id="ARBA00022722"/>
    </source>
</evidence>
<dbReference type="PROSITE" id="PS50879">
    <property type="entry name" value="RNASE_H_1"/>
    <property type="match status" value="1"/>
</dbReference>
<dbReference type="AlphaFoldDB" id="A0A7K5VHF5"/>
<dbReference type="SUPFAM" id="SSF53098">
    <property type="entry name" value="Ribonuclease H-like"/>
    <property type="match status" value="2"/>
</dbReference>
<keyword evidence="10" id="KW-0238">DNA-binding</keyword>
<dbReference type="Gene3D" id="1.10.10.200">
    <property type="match status" value="1"/>
</dbReference>
<comment type="caution">
    <text evidence="17">The sequence shown here is derived from an EMBL/GenBank/DDBJ whole genome shotgun (WGS) entry which is preliminary data.</text>
</comment>
<dbReference type="InterPro" id="IPR003308">
    <property type="entry name" value="Integrase_Zn-bd_dom_N"/>
</dbReference>
<proteinExistence type="inferred from homology"/>
<evidence type="ECO:0000256" key="10">
    <source>
        <dbReference type="ARBA" id="ARBA00023125"/>
    </source>
</evidence>
<evidence type="ECO:0000256" key="5">
    <source>
        <dbReference type="ARBA" id="ARBA00022723"/>
    </source>
</evidence>
<keyword evidence="2" id="KW-0808">Transferase</keyword>
<reference evidence="17 18" key="1">
    <citation type="submission" date="2019-09" db="EMBL/GenBank/DDBJ databases">
        <title>Bird 10,000 Genomes (B10K) Project - Family phase.</title>
        <authorList>
            <person name="Zhang G."/>
        </authorList>
    </citation>
    <scope>NUCLEOTIDE SEQUENCE [LARGE SCALE GENOMIC DNA]</scope>
    <source>
        <strain evidence="17">B10K-DU-001-71</strain>
        <tissue evidence="17">Muscle</tissue>
    </source>
</reference>
<evidence type="ECO:0000313" key="17">
    <source>
        <dbReference type="EMBL" id="NWU28443.1"/>
    </source>
</evidence>
<keyword evidence="4" id="KW-0540">Nuclease</keyword>
<feature type="domain" description="RNase H type-1" evidence="15">
    <location>
        <begin position="252"/>
        <end position="389"/>
    </location>
</feature>
<dbReference type="PROSITE" id="PS50878">
    <property type="entry name" value="RT_POL"/>
    <property type="match status" value="1"/>
</dbReference>
<keyword evidence="6" id="KW-0255">Endonuclease</keyword>
<evidence type="ECO:0000256" key="7">
    <source>
        <dbReference type="ARBA" id="ARBA00022801"/>
    </source>
</evidence>
<organism evidence="17 18">
    <name type="scientific">Platysteira castanea</name>
    <dbReference type="NCBI Taxonomy" id="1160851"/>
    <lineage>
        <taxon>Eukaryota</taxon>
        <taxon>Metazoa</taxon>
        <taxon>Chordata</taxon>
        <taxon>Craniata</taxon>
        <taxon>Vertebrata</taxon>
        <taxon>Euteleostomi</taxon>
        <taxon>Archelosauria</taxon>
        <taxon>Archosauria</taxon>
        <taxon>Dinosauria</taxon>
        <taxon>Saurischia</taxon>
        <taxon>Theropoda</taxon>
        <taxon>Coelurosauria</taxon>
        <taxon>Aves</taxon>
        <taxon>Neognathae</taxon>
        <taxon>Neoaves</taxon>
        <taxon>Telluraves</taxon>
        <taxon>Australaves</taxon>
        <taxon>Passeriformes</taxon>
        <taxon>Corvoidea</taxon>
        <taxon>Platysteiridae</taxon>
        <taxon>Platysteira</taxon>
    </lineage>
</organism>
<dbReference type="InterPro" id="IPR002156">
    <property type="entry name" value="RNaseH_domain"/>
</dbReference>
<dbReference type="InterPro" id="IPR036397">
    <property type="entry name" value="RNaseH_sf"/>
</dbReference>
<evidence type="ECO:0000256" key="1">
    <source>
        <dbReference type="ARBA" id="ARBA00010879"/>
    </source>
</evidence>
<evidence type="ECO:0000259" key="16">
    <source>
        <dbReference type="PROSITE" id="PS50994"/>
    </source>
</evidence>
<dbReference type="Pfam" id="PF00075">
    <property type="entry name" value="RNase_H"/>
    <property type="match status" value="1"/>
</dbReference>
<evidence type="ECO:0000259" key="14">
    <source>
        <dbReference type="PROSITE" id="PS50878"/>
    </source>
</evidence>
<evidence type="ECO:0000256" key="2">
    <source>
        <dbReference type="ARBA" id="ARBA00022679"/>
    </source>
</evidence>
<evidence type="ECO:0000259" key="15">
    <source>
        <dbReference type="PROSITE" id="PS50879"/>
    </source>
</evidence>
<evidence type="ECO:0000256" key="12">
    <source>
        <dbReference type="PROSITE-ProRule" id="PRU00450"/>
    </source>
</evidence>
<evidence type="ECO:0000256" key="8">
    <source>
        <dbReference type="ARBA" id="ARBA00022833"/>
    </source>
</evidence>
<dbReference type="InterPro" id="IPR001584">
    <property type="entry name" value="Integrase_cat-core"/>
</dbReference>
<dbReference type="Gene3D" id="3.30.70.270">
    <property type="match status" value="1"/>
</dbReference>
<dbReference type="GO" id="GO:0015074">
    <property type="term" value="P:DNA integration"/>
    <property type="evidence" value="ECO:0007669"/>
    <property type="project" value="InterPro"/>
</dbReference>
<sequence length="566" mass="63990">MGDVLVCAPDDHLLRDTLDQVVNVSTSAGFSLQEDKVQRMPPWKYLGLEITKRTFVPQKLAFSSDPRTLADLHSLCGTLGWLGITTEDLAPLFNLLKGGEELSSPRTLTPEARAALEKVEIKMRERQAHRCKLELPFKFIVMGKLPHLNGLIFQWDQDQKDPLLIIEGVFLSNTRSKTITRPQELMAQLVRKARARLWELAGEMFKQQLQDNETLQIALDSYTGQISVHIPAHKLFQEQFVLAPKEVRNRKPLEALTIFTDASRASHRSVMTWKDPQTQQWETNIDYVEGSPQIAELAAVVRAFERFPEPLNLVTDSAYVAGVVARAENAILKEISNEHLFRLLSKLVYLVSHREQPFFVMHVRSHTDLPGLVAEGNETADVLAAPVEIARMLKIFEQAKLSHQMYYQNAPGLVHQFHLTRSQAKAIVGMCPSCQRSALSSLGTGVNPRGLASCEMWQTDVTHFPEFSRLKYVHVTIDTFSGAVYASAHAGEKTEHAKKHLLQAFVVLEVPRQLKTDNGPVYRSEAFKEFLDKWGVRHKKGIPYSPTGQAVIERAHQMLKTTLRRQ</sequence>
<protein>
    <submittedName>
        <fullName evidence="17">POK8 protein</fullName>
    </submittedName>
</protein>
<dbReference type="GO" id="GO:0004523">
    <property type="term" value="F:RNA-DNA hybrid ribonuclease activity"/>
    <property type="evidence" value="ECO:0007669"/>
    <property type="project" value="InterPro"/>
</dbReference>
<feature type="domain" description="Integrase-type" evidence="13">
    <location>
        <begin position="394"/>
        <end position="435"/>
    </location>
</feature>
<dbReference type="GO" id="GO:0035613">
    <property type="term" value="F:RNA stem-loop binding"/>
    <property type="evidence" value="ECO:0007669"/>
    <property type="project" value="TreeGrafter"/>
</dbReference>
<keyword evidence="12" id="KW-0863">Zinc-finger</keyword>
<dbReference type="PANTHER" id="PTHR41694:SF4">
    <property type="entry name" value="ENDOGENOUS RETROVIRUS GROUP K MEMBER 10 POL PROTEIN-RELATED"/>
    <property type="match status" value="1"/>
</dbReference>
<evidence type="ECO:0000259" key="13">
    <source>
        <dbReference type="PROSITE" id="PS50876"/>
    </source>
</evidence>
<keyword evidence="3" id="KW-0548">Nucleotidyltransferase</keyword>
<dbReference type="InterPro" id="IPR012337">
    <property type="entry name" value="RNaseH-like_sf"/>
</dbReference>
<evidence type="ECO:0000256" key="9">
    <source>
        <dbReference type="ARBA" id="ARBA00022918"/>
    </source>
</evidence>
<dbReference type="Pfam" id="PF00665">
    <property type="entry name" value="rve"/>
    <property type="match status" value="1"/>
</dbReference>
<evidence type="ECO:0000256" key="3">
    <source>
        <dbReference type="ARBA" id="ARBA00022695"/>
    </source>
</evidence>
<evidence type="ECO:0000256" key="11">
    <source>
        <dbReference type="ARBA" id="ARBA00023268"/>
    </source>
</evidence>
<evidence type="ECO:0000313" key="18">
    <source>
        <dbReference type="Proteomes" id="UP000584415"/>
    </source>
</evidence>
<comment type="similarity">
    <text evidence="1">Belongs to the beta type-B retroviral polymerase family. HERV class-II K(HML-2) pol subfamily.</text>
</comment>
<dbReference type="EMBL" id="VYXC01009455">
    <property type="protein sequence ID" value="NWU28443.1"/>
    <property type="molecule type" value="Genomic_DNA"/>
</dbReference>
<accession>A0A7K5VHF5</accession>
<dbReference type="GO" id="GO:0008270">
    <property type="term" value="F:zinc ion binding"/>
    <property type="evidence" value="ECO:0007669"/>
    <property type="project" value="UniProtKB-KW"/>
</dbReference>
<dbReference type="GO" id="GO:0003677">
    <property type="term" value="F:DNA binding"/>
    <property type="evidence" value="ECO:0007669"/>
    <property type="project" value="UniProtKB-KW"/>
</dbReference>
<keyword evidence="8" id="KW-0862">Zinc</keyword>
<feature type="domain" description="Reverse transcriptase" evidence="14">
    <location>
        <begin position="1"/>
        <end position="50"/>
    </location>
</feature>
<dbReference type="InterPro" id="IPR017856">
    <property type="entry name" value="Integrase-like_N"/>
</dbReference>
<keyword evidence="7" id="KW-0378">Hydrolase</keyword>
<gene>
    <name evidence="17" type="primary">Ervk8_2</name>
    <name evidence="17" type="ORF">DYACAS_R11002</name>
</gene>
<keyword evidence="5" id="KW-0479">Metal-binding</keyword>
<dbReference type="InterPro" id="IPR000477">
    <property type="entry name" value="RT_dom"/>
</dbReference>
<evidence type="ECO:0000256" key="6">
    <source>
        <dbReference type="ARBA" id="ARBA00022759"/>
    </source>
</evidence>